<evidence type="ECO:0000313" key="2">
    <source>
        <dbReference type="EMBL" id="MBN9412333.1"/>
    </source>
</evidence>
<reference evidence="2" key="1">
    <citation type="submission" date="2021-02" db="EMBL/GenBank/DDBJ databases">
        <title>Thiocyanate and organic carbon inputs drive convergent selection for specific autotrophic Afipia and Thiobacillus strains within complex microbiomes.</title>
        <authorList>
            <person name="Huddy R.J."/>
            <person name="Sachdeva R."/>
            <person name="Kadzinga F."/>
            <person name="Kantor R.S."/>
            <person name="Harrison S.T.L."/>
            <person name="Banfield J.F."/>
        </authorList>
    </citation>
    <scope>NUCLEOTIDE SEQUENCE</scope>
    <source>
        <strain evidence="2">SCN18_10_11_15_R4_P_38_20</strain>
    </source>
</reference>
<feature type="transmembrane region" description="Helical" evidence="1">
    <location>
        <begin position="278"/>
        <end position="301"/>
    </location>
</feature>
<keyword evidence="1" id="KW-0812">Transmembrane</keyword>
<comment type="caution">
    <text evidence="2">The sequence shown here is derived from an EMBL/GenBank/DDBJ whole genome shotgun (WGS) entry which is preliminary data.</text>
</comment>
<evidence type="ECO:0000313" key="3">
    <source>
        <dbReference type="Proteomes" id="UP000664414"/>
    </source>
</evidence>
<dbReference type="AlphaFoldDB" id="A0A8J7PW59"/>
<dbReference type="Proteomes" id="UP000664414">
    <property type="component" value="Unassembled WGS sequence"/>
</dbReference>
<gene>
    <name evidence="2" type="ORF">J0H12_00190</name>
</gene>
<proteinExistence type="predicted"/>
<accession>A0A8J7PW59</accession>
<sequence length="412" mass="48652">MFSYFIPQKWYLILREDRGEVFIYRWGRLKERSCLKTPNELMEKISSSGPISLTVLIDHESEILETGILPRTSFFDKKSLLINHLREKFSAESLFGGMYLKGYQKTSPFLGMASPLSEAMKTWIVPLRKRGINVHLTFFIIEARKYLLQNLKKIGEKSPLILLLPWNGYLKQMLFLEGEIRHLRIIKQPSQEEYNNQITSYSQYIRRQYHLTITNLPIVYMKDSLTQEIYEDVREVIEIQDLAKEVFSHIKAHRLSQFRMFQFPEFGMFPYKKFIYKYAFFCLLGGIIGGALLMTKNFWIFEKDQKIPQRMIQKISRQVSSKSPLSLYLAAIFYLDEKTWTLWLNGQKITTLQGAKDFGYEILFVTDQQVTLRKINSQESVIILKPNQTFIPHKRCIKEGDWQTHNTQKDIS</sequence>
<name>A0A8J7PW59_9PROT</name>
<dbReference type="EMBL" id="JAFKGL010000010">
    <property type="protein sequence ID" value="MBN9412333.1"/>
    <property type="molecule type" value="Genomic_DNA"/>
</dbReference>
<keyword evidence="1" id="KW-1133">Transmembrane helix</keyword>
<organism evidence="2 3">
    <name type="scientific">Candidatus Paracaedimonas acanthamoebae</name>
    <dbReference type="NCBI Taxonomy" id="244581"/>
    <lineage>
        <taxon>Bacteria</taxon>
        <taxon>Pseudomonadati</taxon>
        <taxon>Pseudomonadota</taxon>
        <taxon>Alphaproteobacteria</taxon>
        <taxon>Holosporales</taxon>
        <taxon>Caedimonadaceae</taxon>
        <taxon>Candidatus Paracaedimonas</taxon>
    </lineage>
</organism>
<protein>
    <submittedName>
        <fullName evidence="2">Uncharacterized protein</fullName>
    </submittedName>
</protein>
<evidence type="ECO:0000256" key="1">
    <source>
        <dbReference type="SAM" id="Phobius"/>
    </source>
</evidence>
<keyword evidence="1" id="KW-0472">Membrane</keyword>